<sequence length="316" mass="33652">MIIGIDIGGTKCAVIKGNLDENGKIEIIKKIKTDTKNIKPEKALDLFCKQIDEIADGEKIDAIGVSCGGPLDEKRGVIMSPPNLPGWDDVEIKKFLENKYHVSVSVRNDANACALAEWKFGAARGYSNVVFLTFGTGMGAGLILDGKLYSGTNGMAGEAGHIRLASDGPRGFGKNGSFEGFCSGGGIAKMGKSEAENALKNGKSLSYCKNIGEIDDISAKKIAECANEGFDDAKEIYRKCAQKLGMGLSILIDVLNPEIIVIGSVFKRAYGLLADEMQKVLEKEALSYSLDVCKIVPAEFDENLGDLAALAAALDK</sequence>
<dbReference type="Gene3D" id="3.30.420.40">
    <property type="match status" value="2"/>
</dbReference>
<comment type="caution">
    <text evidence="2">The sequence shown here is derived from an EMBL/GenBank/DDBJ whole genome shotgun (WGS) entry which is preliminary data.</text>
</comment>
<evidence type="ECO:0000313" key="3">
    <source>
        <dbReference type="Proteomes" id="UP000647416"/>
    </source>
</evidence>
<gene>
    <name evidence="2" type="ORF">H8706_07270</name>
</gene>
<dbReference type="SUPFAM" id="SSF53067">
    <property type="entry name" value="Actin-like ATPase domain"/>
    <property type="match status" value="1"/>
</dbReference>
<comment type="similarity">
    <text evidence="1">Belongs to the ROK (NagC/XylR) family.</text>
</comment>
<dbReference type="AlphaFoldDB" id="A0A926ISR3"/>
<dbReference type="CDD" id="cd23763">
    <property type="entry name" value="ASKHA_ATPase_ROK"/>
    <property type="match status" value="1"/>
</dbReference>
<reference evidence="2" key="1">
    <citation type="submission" date="2020-08" db="EMBL/GenBank/DDBJ databases">
        <title>Genome public.</title>
        <authorList>
            <person name="Liu C."/>
            <person name="Sun Q."/>
        </authorList>
    </citation>
    <scope>NUCLEOTIDE SEQUENCE</scope>
    <source>
        <strain evidence="2">NSJ-50</strain>
    </source>
</reference>
<dbReference type="RefSeq" id="WP_262432104.1">
    <property type="nucleotide sequence ID" value="NZ_JACRTE010000007.1"/>
</dbReference>
<evidence type="ECO:0000256" key="1">
    <source>
        <dbReference type="ARBA" id="ARBA00006479"/>
    </source>
</evidence>
<dbReference type="EMBL" id="JACRTE010000007">
    <property type="protein sequence ID" value="MBC8596669.1"/>
    <property type="molecule type" value="Genomic_DNA"/>
</dbReference>
<protein>
    <submittedName>
        <fullName evidence="2">ROK family protein</fullName>
    </submittedName>
</protein>
<keyword evidence="3" id="KW-1185">Reference proteome</keyword>
<dbReference type="PANTHER" id="PTHR18964:SF149">
    <property type="entry name" value="BIFUNCTIONAL UDP-N-ACETYLGLUCOSAMINE 2-EPIMERASE_N-ACETYLMANNOSAMINE KINASE"/>
    <property type="match status" value="1"/>
</dbReference>
<name>A0A926ISR3_9FIRM</name>
<dbReference type="InterPro" id="IPR000600">
    <property type="entry name" value="ROK"/>
</dbReference>
<dbReference type="PANTHER" id="PTHR18964">
    <property type="entry name" value="ROK (REPRESSOR, ORF, KINASE) FAMILY"/>
    <property type="match status" value="1"/>
</dbReference>
<accession>A0A926ISR3</accession>
<dbReference type="Pfam" id="PF00480">
    <property type="entry name" value="ROK"/>
    <property type="match status" value="1"/>
</dbReference>
<evidence type="ECO:0000313" key="2">
    <source>
        <dbReference type="EMBL" id="MBC8596669.1"/>
    </source>
</evidence>
<organism evidence="2 3">
    <name type="scientific">Qingrenia yutianensis</name>
    <dbReference type="NCBI Taxonomy" id="2763676"/>
    <lineage>
        <taxon>Bacteria</taxon>
        <taxon>Bacillati</taxon>
        <taxon>Bacillota</taxon>
        <taxon>Clostridia</taxon>
        <taxon>Eubacteriales</taxon>
        <taxon>Oscillospiraceae</taxon>
        <taxon>Qingrenia</taxon>
    </lineage>
</organism>
<dbReference type="InterPro" id="IPR043129">
    <property type="entry name" value="ATPase_NBD"/>
</dbReference>
<proteinExistence type="inferred from homology"/>
<dbReference type="Proteomes" id="UP000647416">
    <property type="component" value="Unassembled WGS sequence"/>
</dbReference>